<name>A0A0C3HY62_OIDMZ</name>
<reference evidence="2 3" key="1">
    <citation type="submission" date="2014-04" db="EMBL/GenBank/DDBJ databases">
        <authorList>
            <consortium name="DOE Joint Genome Institute"/>
            <person name="Kuo A."/>
            <person name="Martino E."/>
            <person name="Perotto S."/>
            <person name="Kohler A."/>
            <person name="Nagy L.G."/>
            <person name="Floudas D."/>
            <person name="Copeland A."/>
            <person name="Barry K.W."/>
            <person name="Cichocki N."/>
            <person name="Veneault-Fourrey C."/>
            <person name="LaButti K."/>
            <person name="Lindquist E.A."/>
            <person name="Lipzen A."/>
            <person name="Lundell T."/>
            <person name="Morin E."/>
            <person name="Murat C."/>
            <person name="Sun H."/>
            <person name="Tunlid A."/>
            <person name="Henrissat B."/>
            <person name="Grigoriev I.V."/>
            <person name="Hibbett D.S."/>
            <person name="Martin F."/>
            <person name="Nordberg H.P."/>
            <person name="Cantor M.N."/>
            <person name="Hua S.X."/>
        </authorList>
    </citation>
    <scope>NUCLEOTIDE SEQUENCE [LARGE SCALE GENOMIC DNA]</scope>
    <source>
        <strain evidence="2 3">Zn</strain>
    </source>
</reference>
<protein>
    <submittedName>
        <fullName evidence="2">Uncharacterized protein</fullName>
    </submittedName>
</protein>
<sequence length="211" mass="23945">MTTWVVFCTAQMSKELLETFIKESTQGRFTPKDPSPWVLQKTPAAPVAGPCFGVPAPIFQTGFENAPILSLQEFVTTKINDKGDMPDVPGELSNSSFIVLDKRSIVDLTCEVHYRYDHMPEGEWLEYDKALEIQEWKVWRVRFRMAWPLLAGLWHGPEDIFDMFEGGTKAYIDEKGVAQLAAVEQDTYEFPEFEDRAPLGPEERTTSGTSD</sequence>
<feature type="compositionally biased region" description="Basic and acidic residues" evidence="1">
    <location>
        <begin position="193"/>
        <end position="205"/>
    </location>
</feature>
<evidence type="ECO:0000256" key="1">
    <source>
        <dbReference type="SAM" id="MobiDB-lite"/>
    </source>
</evidence>
<evidence type="ECO:0000313" key="2">
    <source>
        <dbReference type="EMBL" id="KIN07142.1"/>
    </source>
</evidence>
<evidence type="ECO:0000313" key="3">
    <source>
        <dbReference type="Proteomes" id="UP000054321"/>
    </source>
</evidence>
<dbReference type="Proteomes" id="UP000054321">
    <property type="component" value="Unassembled WGS sequence"/>
</dbReference>
<keyword evidence="3" id="KW-1185">Reference proteome</keyword>
<accession>A0A0C3HY62</accession>
<dbReference type="EMBL" id="KN832870">
    <property type="protein sequence ID" value="KIN07142.1"/>
    <property type="molecule type" value="Genomic_DNA"/>
</dbReference>
<gene>
    <name evidence="2" type="ORF">OIDMADRAFT_150418</name>
</gene>
<proteinExistence type="predicted"/>
<dbReference type="AlphaFoldDB" id="A0A0C3HY62"/>
<organism evidence="2 3">
    <name type="scientific">Oidiodendron maius (strain Zn)</name>
    <dbReference type="NCBI Taxonomy" id="913774"/>
    <lineage>
        <taxon>Eukaryota</taxon>
        <taxon>Fungi</taxon>
        <taxon>Dikarya</taxon>
        <taxon>Ascomycota</taxon>
        <taxon>Pezizomycotina</taxon>
        <taxon>Leotiomycetes</taxon>
        <taxon>Leotiomycetes incertae sedis</taxon>
        <taxon>Myxotrichaceae</taxon>
        <taxon>Oidiodendron</taxon>
    </lineage>
</organism>
<reference evidence="3" key="2">
    <citation type="submission" date="2015-01" db="EMBL/GenBank/DDBJ databases">
        <title>Evolutionary Origins and Diversification of the Mycorrhizal Mutualists.</title>
        <authorList>
            <consortium name="DOE Joint Genome Institute"/>
            <consortium name="Mycorrhizal Genomics Consortium"/>
            <person name="Kohler A."/>
            <person name="Kuo A."/>
            <person name="Nagy L.G."/>
            <person name="Floudas D."/>
            <person name="Copeland A."/>
            <person name="Barry K.W."/>
            <person name="Cichocki N."/>
            <person name="Veneault-Fourrey C."/>
            <person name="LaButti K."/>
            <person name="Lindquist E.A."/>
            <person name="Lipzen A."/>
            <person name="Lundell T."/>
            <person name="Morin E."/>
            <person name="Murat C."/>
            <person name="Riley R."/>
            <person name="Ohm R."/>
            <person name="Sun H."/>
            <person name="Tunlid A."/>
            <person name="Henrissat B."/>
            <person name="Grigoriev I.V."/>
            <person name="Hibbett D.S."/>
            <person name="Martin F."/>
        </authorList>
    </citation>
    <scope>NUCLEOTIDE SEQUENCE [LARGE SCALE GENOMIC DNA]</scope>
    <source>
        <strain evidence="3">Zn</strain>
    </source>
</reference>
<dbReference type="InParanoid" id="A0A0C3HY62"/>
<dbReference type="OrthoDB" id="4456803at2759"/>
<feature type="region of interest" description="Disordered" evidence="1">
    <location>
        <begin position="192"/>
        <end position="211"/>
    </location>
</feature>
<dbReference type="HOGENOM" id="CLU_1448121_0_0_1"/>